<evidence type="ECO:0000313" key="3">
    <source>
        <dbReference type="Proteomes" id="UP000717696"/>
    </source>
</evidence>
<dbReference type="InterPro" id="IPR000182">
    <property type="entry name" value="GNAT_dom"/>
</dbReference>
<dbReference type="CDD" id="cd04301">
    <property type="entry name" value="NAT_SF"/>
    <property type="match status" value="1"/>
</dbReference>
<dbReference type="AlphaFoldDB" id="A0A9P9F3A1"/>
<dbReference type="InterPro" id="IPR052523">
    <property type="entry name" value="Trichothecene_AcTrans"/>
</dbReference>
<proteinExistence type="predicted"/>
<protein>
    <submittedName>
        <fullName evidence="2">Acyl-CoA N-acyltransferase</fullName>
    </submittedName>
</protein>
<dbReference type="PANTHER" id="PTHR42791:SF17">
    <property type="entry name" value="ACETYLTRANSFERASE, GNAT FAMILY FAMILY (AFU_ORTHOLOGUE AFUA_8G05690)"/>
    <property type="match status" value="1"/>
</dbReference>
<dbReference type="PANTHER" id="PTHR42791">
    <property type="entry name" value="GNAT FAMILY ACETYLTRANSFERASE"/>
    <property type="match status" value="1"/>
</dbReference>
<dbReference type="SUPFAM" id="SSF55729">
    <property type="entry name" value="Acyl-CoA N-acyltransferases (Nat)"/>
    <property type="match status" value="1"/>
</dbReference>
<dbReference type="GO" id="GO:0016747">
    <property type="term" value="F:acyltransferase activity, transferring groups other than amino-acyl groups"/>
    <property type="evidence" value="ECO:0007669"/>
    <property type="project" value="InterPro"/>
</dbReference>
<name>A0A9P9F3A1_9HYPO</name>
<gene>
    <name evidence="2" type="ORF">B0J13DRAFT_254368</name>
</gene>
<accession>A0A9P9F3A1</accession>
<sequence>MKFQMRKAVLADIPALCAVYFSAFSDTMIGRQVFPPGSQAALGFWTESLTKDLEDANFEIFVMTTRSEDDSDDSDEVIVGYAKWVRPGTPVEMPPPADAWPQDGNPALAVEFFGGLAAAHSRIMDGRPHWYLELIGVRKEWMGKGAASPMMRWGVERADEDGLPCFLEATPNGRGMYEKYGFRVVGQQKFESPTGTAVDFYMLRDVETSGK</sequence>
<dbReference type="PROSITE" id="PS51186">
    <property type="entry name" value="GNAT"/>
    <property type="match status" value="1"/>
</dbReference>
<dbReference type="Proteomes" id="UP000717696">
    <property type="component" value="Unassembled WGS sequence"/>
</dbReference>
<dbReference type="OrthoDB" id="196847at2759"/>
<organism evidence="2 3">
    <name type="scientific">Dactylonectria estremocensis</name>
    <dbReference type="NCBI Taxonomy" id="1079267"/>
    <lineage>
        <taxon>Eukaryota</taxon>
        <taxon>Fungi</taxon>
        <taxon>Dikarya</taxon>
        <taxon>Ascomycota</taxon>
        <taxon>Pezizomycotina</taxon>
        <taxon>Sordariomycetes</taxon>
        <taxon>Hypocreomycetidae</taxon>
        <taxon>Hypocreales</taxon>
        <taxon>Nectriaceae</taxon>
        <taxon>Dactylonectria</taxon>
    </lineage>
</organism>
<dbReference type="InterPro" id="IPR016181">
    <property type="entry name" value="Acyl_CoA_acyltransferase"/>
</dbReference>
<comment type="caution">
    <text evidence="2">The sequence shown here is derived from an EMBL/GenBank/DDBJ whole genome shotgun (WGS) entry which is preliminary data.</text>
</comment>
<evidence type="ECO:0000313" key="2">
    <source>
        <dbReference type="EMBL" id="KAH7152032.1"/>
    </source>
</evidence>
<dbReference type="Pfam" id="PF13673">
    <property type="entry name" value="Acetyltransf_10"/>
    <property type="match status" value="1"/>
</dbReference>
<reference evidence="2" key="1">
    <citation type="journal article" date="2021" name="Nat. Commun.">
        <title>Genetic determinants of endophytism in the Arabidopsis root mycobiome.</title>
        <authorList>
            <person name="Mesny F."/>
            <person name="Miyauchi S."/>
            <person name="Thiergart T."/>
            <person name="Pickel B."/>
            <person name="Atanasova L."/>
            <person name="Karlsson M."/>
            <person name="Huettel B."/>
            <person name="Barry K.W."/>
            <person name="Haridas S."/>
            <person name="Chen C."/>
            <person name="Bauer D."/>
            <person name="Andreopoulos W."/>
            <person name="Pangilinan J."/>
            <person name="LaButti K."/>
            <person name="Riley R."/>
            <person name="Lipzen A."/>
            <person name="Clum A."/>
            <person name="Drula E."/>
            <person name="Henrissat B."/>
            <person name="Kohler A."/>
            <person name="Grigoriev I.V."/>
            <person name="Martin F.M."/>
            <person name="Hacquard S."/>
        </authorList>
    </citation>
    <scope>NUCLEOTIDE SEQUENCE</scope>
    <source>
        <strain evidence="2">MPI-CAGE-AT-0021</strain>
    </source>
</reference>
<dbReference type="Gene3D" id="3.40.630.30">
    <property type="match status" value="1"/>
</dbReference>
<dbReference type="EMBL" id="JAGMUU010000005">
    <property type="protein sequence ID" value="KAH7152032.1"/>
    <property type="molecule type" value="Genomic_DNA"/>
</dbReference>
<keyword evidence="3" id="KW-1185">Reference proteome</keyword>
<feature type="domain" description="N-acetyltransferase" evidence="1">
    <location>
        <begin position="63"/>
        <end position="207"/>
    </location>
</feature>
<evidence type="ECO:0000259" key="1">
    <source>
        <dbReference type="PROSITE" id="PS51186"/>
    </source>
</evidence>